<feature type="region of interest" description="Disordered" evidence="2">
    <location>
        <begin position="134"/>
        <end position="156"/>
    </location>
</feature>
<name>A0A855X2J8_9BACT</name>
<feature type="compositionally biased region" description="Basic and acidic residues" evidence="2">
    <location>
        <begin position="134"/>
        <end position="147"/>
    </location>
</feature>
<comment type="caution">
    <text evidence="3">The sequence shown here is derived from an EMBL/GenBank/DDBJ whole genome shotgun (WGS) entry which is preliminary data.</text>
</comment>
<reference evidence="3 4" key="1">
    <citation type="journal article" date="2018" name="ISME J.">
        <title>A methanotrophic archaeon couples anaerobic oxidation of methane to Fe(III) reduction.</title>
        <authorList>
            <person name="Cai C."/>
            <person name="Leu A.O."/>
            <person name="Xie G.J."/>
            <person name="Guo J."/>
            <person name="Feng Y."/>
            <person name="Zhao J.X."/>
            <person name="Tyson G.W."/>
            <person name="Yuan Z."/>
            <person name="Hu S."/>
        </authorList>
    </citation>
    <scope>NUCLEOTIDE SEQUENCE [LARGE SCALE GENOMIC DNA]</scope>
    <source>
        <strain evidence="3">FeB_12</strain>
    </source>
</reference>
<gene>
    <name evidence="3" type="ORF">C3F09_08660</name>
</gene>
<dbReference type="EMBL" id="PQAP01000135">
    <property type="protein sequence ID" value="PWB70814.1"/>
    <property type="molecule type" value="Genomic_DNA"/>
</dbReference>
<organism evidence="3 4">
    <name type="scientific">candidate division GN15 bacterium</name>
    <dbReference type="NCBI Taxonomy" id="2072418"/>
    <lineage>
        <taxon>Bacteria</taxon>
        <taxon>candidate division GN15</taxon>
    </lineage>
</organism>
<evidence type="ECO:0000256" key="1">
    <source>
        <dbReference type="PIRSR" id="PIRSR600888-3"/>
    </source>
</evidence>
<dbReference type="GO" id="GO:0019305">
    <property type="term" value="P:dTDP-rhamnose biosynthetic process"/>
    <property type="evidence" value="ECO:0007669"/>
    <property type="project" value="TreeGrafter"/>
</dbReference>
<dbReference type="InterPro" id="IPR011051">
    <property type="entry name" value="RmlC_Cupin_sf"/>
</dbReference>
<proteinExistence type="predicted"/>
<dbReference type="PANTHER" id="PTHR21047:SF2">
    <property type="entry name" value="THYMIDINE DIPHOSPHO-4-KETO-RHAMNOSE 3,5-EPIMERASE"/>
    <property type="match status" value="1"/>
</dbReference>
<dbReference type="InterPro" id="IPR000888">
    <property type="entry name" value="RmlC-like"/>
</dbReference>
<dbReference type="SUPFAM" id="SSF51182">
    <property type="entry name" value="RmlC-like cupins"/>
    <property type="match status" value="1"/>
</dbReference>
<dbReference type="PANTHER" id="PTHR21047">
    <property type="entry name" value="DTDP-6-DEOXY-D-GLUCOSE-3,5 EPIMERASE"/>
    <property type="match status" value="1"/>
</dbReference>
<evidence type="ECO:0000256" key="2">
    <source>
        <dbReference type="SAM" id="MobiDB-lite"/>
    </source>
</evidence>
<dbReference type="AlphaFoldDB" id="A0A855X2J8"/>
<dbReference type="InterPro" id="IPR014710">
    <property type="entry name" value="RmlC-like_jellyroll"/>
</dbReference>
<dbReference type="Pfam" id="PF00908">
    <property type="entry name" value="dTDP_sugar_isom"/>
    <property type="match status" value="1"/>
</dbReference>
<dbReference type="GO" id="GO:0008830">
    <property type="term" value="F:dTDP-4-dehydrorhamnose 3,5-epimerase activity"/>
    <property type="evidence" value="ECO:0007669"/>
    <property type="project" value="InterPro"/>
</dbReference>
<protein>
    <submittedName>
        <fullName evidence="3">dTDP-4-dehydrorhamnose 3,5-epimerase</fullName>
    </submittedName>
</protein>
<evidence type="ECO:0000313" key="3">
    <source>
        <dbReference type="EMBL" id="PWB70814.1"/>
    </source>
</evidence>
<accession>A0A855X2J8</accession>
<dbReference type="GO" id="GO:0000271">
    <property type="term" value="P:polysaccharide biosynthetic process"/>
    <property type="evidence" value="ECO:0007669"/>
    <property type="project" value="TreeGrafter"/>
</dbReference>
<dbReference type="Gene3D" id="2.60.120.10">
    <property type="entry name" value="Jelly Rolls"/>
    <property type="match status" value="1"/>
</dbReference>
<sequence length="156" mass="17834">MNCEIDGVIIRELKRFHDSRGWLAELFRHDELPNEYFPVMSYLSMTRAGVTRGPHEHADQADYFCFIGPSTFRLYLWDNRRTSATFGRTCHFDFGEDNPAAVIVPEGVVHAYKNIGGRDGIVFNAPNRLYAGQGKKEPVDEIRHESDPNSPFKIAE</sequence>
<evidence type="ECO:0000313" key="4">
    <source>
        <dbReference type="Proteomes" id="UP000250918"/>
    </source>
</evidence>
<dbReference type="Proteomes" id="UP000250918">
    <property type="component" value="Unassembled WGS sequence"/>
</dbReference>
<dbReference type="GO" id="GO:0005829">
    <property type="term" value="C:cytosol"/>
    <property type="evidence" value="ECO:0007669"/>
    <property type="project" value="TreeGrafter"/>
</dbReference>
<feature type="site" description="Participates in a stacking interaction with the thymidine ring of dTDP-4-oxo-6-deoxyglucose" evidence="1">
    <location>
        <position position="130"/>
    </location>
</feature>